<dbReference type="Pfam" id="PF00004">
    <property type="entry name" value="AAA"/>
    <property type="match status" value="1"/>
</dbReference>
<dbReference type="InterPro" id="IPR003593">
    <property type="entry name" value="AAA+_ATPase"/>
</dbReference>
<dbReference type="AlphaFoldDB" id="A0A6A6PLW3"/>
<evidence type="ECO:0000313" key="5">
    <source>
        <dbReference type="EMBL" id="KAF2480654.1"/>
    </source>
</evidence>
<dbReference type="GO" id="GO:0005524">
    <property type="term" value="F:ATP binding"/>
    <property type="evidence" value="ECO:0007669"/>
    <property type="project" value="UniProtKB-KW"/>
</dbReference>
<evidence type="ECO:0000256" key="2">
    <source>
        <dbReference type="ARBA" id="ARBA00022741"/>
    </source>
</evidence>
<protein>
    <submittedName>
        <fullName evidence="5">P-loop containing nucleoside triphosphate hydrolase protein</fullName>
    </submittedName>
</protein>
<dbReference type="RefSeq" id="XP_033587224.1">
    <property type="nucleotide sequence ID" value="XM_033730064.1"/>
</dbReference>
<proteinExistence type="inferred from homology"/>
<dbReference type="GO" id="GO:0016887">
    <property type="term" value="F:ATP hydrolysis activity"/>
    <property type="evidence" value="ECO:0007669"/>
    <property type="project" value="InterPro"/>
</dbReference>
<keyword evidence="3" id="KW-0067">ATP-binding</keyword>
<dbReference type="OrthoDB" id="2115716at2759"/>
<keyword evidence="2" id="KW-0547">Nucleotide-binding</keyword>
<evidence type="ECO:0000256" key="3">
    <source>
        <dbReference type="ARBA" id="ARBA00022840"/>
    </source>
</evidence>
<evidence type="ECO:0000256" key="1">
    <source>
        <dbReference type="ARBA" id="ARBA00006914"/>
    </source>
</evidence>
<dbReference type="EMBL" id="MU001639">
    <property type="protein sequence ID" value="KAF2480654.1"/>
    <property type="molecule type" value="Genomic_DNA"/>
</dbReference>
<dbReference type="InterPro" id="IPR027417">
    <property type="entry name" value="P-loop_NTPase"/>
</dbReference>
<dbReference type="InterPro" id="IPR003959">
    <property type="entry name" value="ATPase_AAA_core"/>
</dbReference>
<comment type="similarity">
    <text evidence="1">Belongs to the AAA ATPase family.</text>
</comment>
<dbReference type="SUPFAM" id="SSF52540">
    <property type="entry name" value="P-loop containing nucleoside triphosphate hydrolases"/>
    <property type="match status" value="1"/>
</dbReference>
<reference evidence="5" key="1">
    <citation type="journal article" date="2020" name="Stud. Mycol.">
        <title>101 Dothideomycetes genomes: a test case for predicting lifestyles and emergence of pathogens.</title>
        <authorList>
            <person name="Haridas S."/>
            <person name="Albert R."/>
            <person name="Binder M."/>
            <person name="Bloem J."/>
            <person name="Labutti K."/>
            <person name="Salamov A."/>
            <person name="Andreopoulos B."/>
            <person name="Baker S."/>
            <person name="Barry K."/>
            <person name="Bills G."/>
            <person name="Bluhm B."/>
            <person name="Cannon C."/>
            <person name="Castanera R."/>
            <person name="Culley D."/>
            <person name="Daum C."/>
            <person name="Ezra D."/>
            <person name="Gonzalez J."/>
            <person name="Henrissat B."/>
            <person name="Kuo A."/>
            <person name="Liang C."/>
            <person name="Lipzen A."/>
            <person name="Lutzoni F."/>
            <person name="Magnuson J."/>
            <person name="Mondo S."/>
            <person name="Nolan M."/>
            <person name="Ohm R."/>
            <person name="Pangilinan J."/>
            <person name="Park H.-J."/>
            <person name="Ramirez L."/>
            <person name="Alfaro M."/>
            <person name="Sun H."/>
            <person name="Tritt A."/>
            <person name="Yoshinaga Y."/>
            <person name="Zwiers L.-H."/>
            <person name="Turgeon B."/>
            <person name="Goodwin S."/>
            <person name="Spatafora J."/>
            <person name="Crous P."/>
            <person name="Grigoriev I."/>
        </authorList>
    </citation>
    <scope>NUCLEOTIDE SEQUENCE</scope>
    <source>
        <strain evidence="5">CBS 113389</strain>
    </source>
</reference>
<dbReference type="Proteomes" id="UP000799767">
    <property type="component" value="Unassembled WGS sequence"/>
</dbReference>
<accession>A0A6A6PLW3</accession>
<name>A0A6A6PLW3_9PEZI</name>
<dbReference type="PANTHER" id="PTHR23073">
    <property type="entry name" value="26S PROTEASOME REGULATORY SUBUNIT"/>
    <property type="match status" value="1"/>
</dbReference>
<sequence length="514" mass="58530">MDEPFTLVERSGKHEKPHHLFKDLVNCTSAPSADHDLQYLVALRKANPELIVTTCPEGNAPLRAFAAAGFAKCEVDMNDDYASWRGYNSPSRRSEHGSVGENLDYARFHYQWSGEDFILYLVQGVQYILKEQQGKEHVLGPSTITDNLIRAVGDWRNTLSEVIWVYDGYWTQSHGLWKEVQKASWDKVILDEGMKDELVNVAHKFFDSEAIYRDLGVPWKRGLLFHGPPGNGKTISTRALMLSLDQRKDPVRSLYVKDAPYTYDIRQVFQQARSQAPCMLILEDVETIVTPDTRSYFFNEMDGLENNDGLFIVASTNFLDRLDPGLSKRPSRFDRKYLFPNPNEHERTLYCEFWRQKLKTNKSIVFPKKLCPAMAHITDLFSFAFLQECFVATLLLMAQEGSAAVGDGKACDSDNLDDYELWVVFKKQAEVLRKEVLGRKTKQSQLLQWVGGDEMTASSSQDSSPPVQRRPTHCHGCQASQQARAAGKGWRADELLPSLSGKYEYINPAAYQLR</sequence>
<dbReference type="GeneID" id="54471066"/>
<dbReference type="CDD" id="cd19481">
    <property type="entry name" value="RecA-like_protease"/>
    <property type="match status" value="1"/>
</dbReference>
<dbReference type="InterPro" id="IPR050221">
    <property type="entry name" value="26S_Proteasome_ATPase"/>
</dbReference>
<evidence type="ECO:0000259" key="4">
    <source>
        <dbReference type="SMART" id="SM00382"/>
    </source>
</evidence>
<dbReference type="Gene3D" id="3.40.50.300">
    <property type="entry name" value="P-loop containing nucleotide triphosphate hydrolases"/>
    <property type="match status" value="1"/>
</dbReference>
<dbReference type="GO" id="GO:0008540">
    <property type="term" value="C:proteasome regulatory particle, base subcomplex"/>
    <property type="evidence" value="ECO:0007669"/>
    <property type="project" value="UniProtKB-ARBA"/>
</dbReference>
<organism evidence="5 6">
    <name type="scientific">Neohortaea acidophila</name>
    <dbReference type="NCBI Taxonomy" id="245834"/>
    <lineage>
        <taxon>Eukaryota</taxon>
        <taxon>Fungi</taxon>
        <taxon>Dikarya</taxon>
        <taxon>Ascomycota</taxon>
        <taxon>Pezizomycotina</taxon>
        <taxon>Dothideomycetes</taxon>
        <taxon>Dothideomycetidae</taxon>
        <taxon>Mycosphaerellales</taxon>
        <taxon>Teratosphaeriaceae</taxon>
        <taxon>Neohortaea</taxon>
    </lineage>
</organism>
<feature type="domain" description="AAA+ ATPase" evidence="4">
    <location>
        <begin position="219"/>
        <end position="343"/>
    </location>
</feature>
<keyword evidence="5" id="KW-0378">Hydrolase</keyword>
<evidence type="ECO:0000313" key="6">
    <source>
        <dbReference type="Proteomes" id="UP000799767"/>
    </source>
</evidence>
<dbReference type="SMART" id="SM00382">
    <property type="entry name" value="AAA"/>
    <property type="match status" value="1"/>
</dbReference>
<gene>
    <name evidence="5" type="ORF">BDY17DRAFT_197167</name>
</gene>
<keyword evidence="6" id="KW-1185">Reference proteome</keyword>